<keyword evidence="2" id="KW-0547">Nucleotide-binding</keyword>
<name>A0A8J4VAR5_9ROSI</name>
<evidence type="ECO:0000313" key="6">
    <source>
        <dbReference type="Proteomes" id="UP000737018"/>
    </source>
</evidence>
<evidence type="ECO:0000259" key="4">
    <source>
        <dbReference type="Pfam" id="PF18052"/>
    </source>
</evidence>
<protein>
    <recommendedName>
        <fullName evidence="4">Disease resistance N-terminal domain-containing protein</fullName>
    </recommendedName>
</protein>
<dbReference type="Gene3D" id="1.20.5.4130">
    <property type="match status" value="1"/>
</dbReference>
<evidence type="ECO:0000256" key="2">
    <source>
        <dbReference type="ARBA" id="ARBA00022741"/>
    </source>
</evidence>
<dbReference type="Proteomes" id="UP000737018">
    <property type="component" value="Unassembled WGS sequence"/>
</dbReference>
<dbReference type="Pfam" id="PF18052">
    <property type="entry name" value="Rx_N"/>
    <property type="match status" value="1"/>
</dbReference>
<dbReference type="CDD" id="cd14798">
    <property type="entry name" value="RX-CC_like"/>
    <property type="match status" value="1"/>
</dbReference>
<gene>
    <name evidence="5" type="ORF">CMV_020091</name>
</gene>
<dbReference type="GO" id="GO:0000166">
    <property type="term" value="F:nucleotide binding"/>
    <property type="evidence" value="ECO:0007669"/>
    <property type="project" value="UniProtKB-KW"/>
</dbReference>
<proteinExistence type="predicted"/>
<dbReference type="GO" id="GO:0006952">
    <property type="term" value="P:defense response"/>
    <property type="evidence" value="ECO:0007669"/>
    <property type="project" value="UniProtKB-KW"/>
</dbReference>
<evidence type="ECO:0000256" key="1">
    <source>
        <dbReference type="ARBA" id="ARBA00022737"/>
    </source>
</evidence>
<feature type="domain" description="Disease resistance N-terminal" evidence="4">
    <location>
        <begin position="11"/>
        <end position="97"/>
    </location>
</feature>
<organism evidence="5 6">
    <name type="scientific">Castanea mollissima</name>
    <name type="common">Chinese chestnut</name>
    <dbReference type="NCBI Taxonomy" id="60419"/>
    <lineage>
        <taxon>Eukaryota</taxon>
        <taxon>Viridiplantae</taxon>
        <taxon>Streptophyta</taxon>
        <taxon>Embryophyta</taxon>
        <taxon>Tracheophyta</taxon>
        <taxon>Spermatophyta</taxon>
        <taxon>Magnoliopsida</taxon>
        <taxon>eudicotyledons</taxon>
        <taxon>Gunneridae</taxon>
        <taxon>Pentapetalae</taxon>
        <taxon>rosids</taxon>
        <taxon>fabids</taxon>
        <taxon>Fagales</taxon>
        <taxon>Fagaceae</taxon>
        <taxon>Castanea</taxon>
    </lineage>
</organism>
<dbReference type="EMBL" id="JRKL02003651">
    <property type="protein sequence ID" value="KAF3954583.1"/>
    <property type="molecule type" value="Genomic_DNA"/>
</dbReference>
<dbReference type="AlphaFoldDB" id="A0A8J4VAR5"/>
<dbReference type="OrthoDB" id="1933539at2759"/>
<keyword evidence="6" id="KW-1185">Reference proteome</keyword>
<evidence type="ECO:0000313" key="5">
    <source>
        <dbReference type="EMBL" id="KAF3954583.1"/>
    </source>
</evidence>
<keyword evidence="3" id="KW-0611">Plant defense</keyword>
<dbReference type="InterPro" id="IPR041118">
    <property type="entry name" value="Rx_N"/>
</dbReference>
<accession>A0A8J4VAR5</accession>
<comment type="caution">
    <text evidence="5">The sequence shown here is derived from an EMBL/GenBank/DDBJ whole genome shotgun (WGS) entry which is preliminary data.</text>
</comment>
<keyword evidence="1" id="KW-0677">Repeat</keyword>
<sequence>MAEAILFGVAQKMIESLGSQLFQEIGSLWGVEDELQNIKSVVSRIQAVLQDAAEQQNHNHQVRDWLEKLKDVVYDADDLLGEVFTVASRRRARSGNKIKKERMKYLC</sequence>
<reference evidence="5" key="1">
    <citation type="submission" date="2020-03" db="EMBL/GenBank/DDBJ databases">
        <title>Castanea mollissima Vanexum genome sequencing.</title>
        <authorList>
            <person name="Staton M."/>
        </authorList>
    </citation>
    <scope>NUCLEOTIDE SEQUENCE</scope>
    <source>
        <tissue evidence="5">Leaf</tissue>
    </source>
</reference>
<evidence type="ECO:0000256" key="3">
    <source>
        <dbReference type="ARBA" id="ARBA00022821"/>
    </source>
</evidence>
<dbReference type="InterPro" id="IPR038005">
    <property type="entry name" value="RX-like_CC"/>
</dbReference>